<dbReference type="OrthoDB" id="286090at2"/>
<reference evidence="1 2" key="1">
    <citation type="submission" date="2019-07" db="EMBL/GenBank/DDBJ databases">
        <title>Whole genome shotgun sequence of Vibrio sagamiensis NBRC 104589.</title>
        <authorList>
            <person name="Hosoyama A."/>
            <person name="Uohara A."/>
            <person name="Ohji S."/>
            <person name="Ichikawa N."/>
        </authorList>
    </citation>
    <scope>NUCLEOTIDE SEQUENCE [LARGE SCALE GENOMIC DNA]</scope>
    <source>
        <strain evidence="1 2">NBRC 104589</strain>
    </source>
</reference>
<evidence type="ECO:0000313" key="2">
    <source>
        <dbReference type="Proteomes" id="UP000321922"/>
    </source>
</evidence>
<organism evidence="1 2">
    <name type="scientific">Vibrio sagamiensis NBRC 104589</name>
    <dbReference type="NCBI Taxonomy" id="1219064"/>
    <lineage>
        <taxon>Bacteria</taxon>
        <taxon>Pseudomonadati</taxon>
        <taxon>Pseudomonadota</taxon>
        <taxon>Gammaproteobacteria</taxon>
        <taxon>Vibrionales</taxon>
        <taxon>Vibrionaceae</taxon>
        <taxon>Vibrio</taxon>
    </lineage>
</organism>
<evidence type="ECO:0000313" key="1">
    <source>
        <dbReference type="EMBL" id="GEM77544.1"/>
    </source>
</evidence>
<comment type="caution">
    <text evidence="1">The sequence shown here is derived from an EMBL/GenBank/DDBJ whole genome shotgun (WGS) entry which is preliminary data.</text>
</comment>
<gene>
    <name evidence="1" type="ORF">VSA01S_36560</name>
</gene>
<accession>A0A511QJP4</accession>
<keyword evidence="2" id="KW-1185">Reference proteome</keyword>
<name>A0A511QJP4_9VIBR</name>
<dbReference type="Proteomes" id="UP000321922">
    <property type="component" value="Unassembled WGS sequence"/>
</dbReference>
<protein>
    <submittedName>
        <fullName evidence="1">Uncharacterized protein</fullName>
    </submittedName>
</protein>
<dbReference type="RefSeq" id="WP_039983403.1">
    <property type="nucleotide sequence ID" value="NZ_BAOJ01000199.1"/>
</dbReference>
<dbReference type="EMBL" id="BJXJ01000062">
    <property type="protein sequence ID" value="GEM77544.1"/>
    <property type="molecule type" value="Genomic_DNA"/>
</dbReference>
<proteinExistence type="predicted"/>
<sequence length="164" mass="19225">MKHYQISKYSEQESDTWSAVTDIGNIYYGQKLSQKEYLRVEDLYIEFIERFLSSNTLMYKVKFLMDLRGEDGADKYFFDLDCCDIKIRGGEYLNTESILVISRLCLRDLMGVRLETDCGSYITFGSDLYLRIGTSNDHKGSLDYFDYFVKKGLFTHQVDHDPDE</sequence>
<dbReference type="AlphaFoldDB" id="A0A511QJP4"/>